<name>A0A516RAI4_STRST</name>
<reference evidence="3 4" key="1">
    <citation type="journal article" date="2019" name="J. Ind. Microbiol. Biotechnol.">
        <title>The complete genomic sequence of Streptomyces spectabilis NRRL-2792 and identification of secondary metabolite biosynthetic gene clusters.</title>
        <authorList>
            <person name="Sinha A."/>
            <person name="Phillips-Salemka S."/>
            <person name="Niraula T.A."/>
            <person name="Short K.A."/>
            <person name="Niraula N.P."/>
        </authorList>
    </citation>
    <scope>NUCLEOTIDE SEQUENCE [LARGE SCALE GENOMIC DNA]</scope>
    <source>
        <strain evidence="3 4">NRRL 2792</strain>
    </source>
</reference>
<gene>
    <name evidence="3" type="ORF">FH965_20585</name>
</gene>
<protein>
    <submittedName>
        <fullName evidence="3">Cytochrome P450</fullName>
    </submittedName>
</protein>
<accession>A0A516RAI4</accession>
<dbReference type="InterPro" id="IPR001128">
    <property type="entry name" value="Cyt_P450"/>
</dbReference>
<dbReference type="SUPFAM" id="SSF48264">
    <property type="entry name" value="Cytochrome P450"/>
    <property type="match status" value="1"/>
</dbReference>
<dbReference type="EMBL" id="CP040916">
    <property type="protein sequence ID" value="QDQ12660.1"/>
    <property type="molecule type" value="Genomic_DNA"/>
</dbReference>
<organism evidence="3 4">
    <name type="scientific">Streptomyces spectabilis</name>
    <dbReference type="NCBI Taxonomy" id="68270"/>
    <lineage>
        <taxon>Bacteria</taxon>
        <taxon>Bacillati</taxon>
        <taxon>Actinomycetota</taxon>
        <taxon>Actinomycetes</taxon>
        <taxon>Kitasatosporales</taxon>
        <taxon>Streptomycetaceae</taxon>
        <taxon>Streptomyces</taxon>
    </lineage>
</organism>
<evidence type="ECO:0000313" key="4">
    <source>
        <dbReference type="Proteomes" id="UP000316806"/>
    </source>
</evidence>
<dbReference type="GO" id="GO:0016705">
    <property type="term" value="F:oxidoreductase activity, acting on paired donors, with incorporation or reduction of molecular oxygen"/>
    <property type="evidence" value="ECO:0007669"/>
    <property type="project" value="InterPro"/>
</dbReference>
<dbReference type="InterPro" id="IPR036396">
    <property type="entry name" value="Cyt_P450_sf"/>
</dbReference>
<proteinExistence type="inferred from homology"/>
<dbReference type="GO" id="GO:0005506">
    <property type="term" value="F:iron ion binding"/>
    <property type="evidence" value="ECO:0007669"/>
    <property type="project" value="InterPro"/>
</dbReference>
<dbReference type="Proteomes" id="UP000316806">
    <property type="component" value="Chromosome"/>
</dbReference>
<sequence length="398" mass="44060">MSATEHTQNRQSQNSGNAAPHASVKNSESGAAHGTDGRGNPSGPAGPRPRNRRTTVFAPRLQALIDEHTGKDLVRLEPDTIGIPGAELSDRILAARRATETERPTFKPLHGRSISKNEAASVMRTVGRDVRAALEGPDPLPADTDLSGPWPITGHRFLRDLVLRDDPWRLRVLMSRLLEIDTKVTWTTIVTGAALPRRPRPGPHLTHLANLVAEAETYQDRRYAMGMYRRAAAPVCFTVSTLVANALWLGSPFDDSVSDRAALYEAMRLLPPSWNLLRNRSPEYPAVDDRIGPGDDILMLPLLTHRDPALWDAPEEFRPERWDTLDPDDTPGYLPFGHVSERCWGRHLVMPLAELLLGHLRRTGLIVAPGQRAAEVPLLGLLGVRTIHVGHRTKVRHI</sequence>
<evidence type="ECO:0000313" key="3">
    <source>
        <dbReference type="EMBL" id="QDQ12660.1"/>
    </source>
</evidence>
<dbReference type="InterPro" id="IPR050121">
    <property type="entry name" value="Cytochrome_P450_monoxygenase"/>
</dbReference>
<feature type="region of interest" description="Disordered" evidence="2">
    <location>
        <begin position="1"/>
        <end position="52"/>
    </location>
</feature>
<evidence type="ECO:0000256" key="1">
    <source>
        <dbReference type="ARBA" id="ARBA00010617"/>
    </source>
</evidence>
<dbReference type="PANTHER" id="PTHR24305">
    <property type="entry name" value="CYTOCHROME P450"/>
    <property type="match status" value="1"/>
</dbReference>
<dbReference type="PANTHER" id="PTHR24305:SF166">
    <property type="entry name" value="CYTOCHROME P450 12A4, MITOCHONDRIAL-RELATED"/>
    <property type="match status" value="1"/>
</dbReference>
<dbReference type="Gene3D" id="1.10.630.10">
    <property type="entry name" value="Cytochrome P450"/>
    <property type="match status" value="1"/>
</dbReference>
<dbReference type="CDD" id="cd00302">
    <property type="entry name" value="cytochrome_P450"/>
    <property type="match status" value="1"/>
</dbReference>
<evidence type="ECO:0000256" key="2">
    <source>
        <dbReference type="SAM" id="MobiDB-lite"/>
    </source>
</evidence>
<feature type="compositionally biased region" description="Polar residues" evidence="2">
    <location>
        <begin position="1"/>
        <end position="17"/>
    </location>
</feature>
<dbReference type="GO" id="GO:0020037">
    <property type="term" value="F:heme binding"/>
    <property type="evidence" value="ECO:0007669"/>
    <property type="project" value="InterPro"/>
</dbReference>
<dbReference type="AlphaFoldDB" id="A0A516RAI4"/>
<dbReference type="Pfam" id="PF00067">
    <property type="entry name" value="p450"/>
    <property type="match status" value="1"/>
</dbReference>
<dbReference type="GO" id="GO:0004497">
    <property type="term" value="F:monooxygenase activity"/>
    <property type="evidence" value="ECO:0007669"/>
    <property type="project" value="InterPro"/>
</dbReference>
<comment type="similarity">
    <text evidence="1">Belongs to the cytochrome P450 family.</text>
</comment>